<evidence type="ECO:0000313" key="3">
    <source>
        <dbReference type="Proteomes" id="UP000198287"/>
    </source>
</evidence>
<dbReference type="Proteomes" id="UP000198287">
    <property type="component" value="Unassembled WGS sequence"/>
</dbReference>
<organism evidence="2 3">
    <name type="scientific">Folsomia candida</name>
    <name type="common">Springtail</name>
    <dbReference type="NCBI Taxonomy" id="158441"/>
    <lineage>
        <taxon>Eukaryota</taxon>
        <taxon>Metazoa</taxon>
        <taxon>Ecdysozoa</taxon>
        <taxon>Arthropoda</taxon>
        <taxon>Hexapoda</taxon>
        <taxon>Collembola</taxon>
        <taxon>Entomobryomorpha</taxon>
        <taxon>Isotomoidea</taxon>
        <taxon>Isotomidae</taxon>
        <taxon>Proisotominae</taxon>
        <taxon>Folsomia</taxon>
    </lineage>
</organism>
<dbReference type="PANTHER" id="PTHR13723">
    <property type="entry name" value="ADAMTS A DISINTEGRIN AND METALLOPROTEASE WITH THROMBOSPONDIN MOTIFS PROTEASE"/>
    <property type="match status" value="1"/>
</dbReference>
<dbReference type="GO" id="GO:0030198">
    <property type="term" value="P:extracellular matrix organization"/>
    <property type="evidence" value="ECO:0007669"/>
    <property type="project" value="TreeGrafter"/>
</dbReference>
<evidence type="ECO:0000313" key="2">
    <source>
        <dbReference type="EMBL" id="OXA61249.1"/>
    </source>
</evidence>
<comment type="caution">
    <text evidence="2">The sequence shown here is derived from an EMBL/GenBank/DDBJ whole genome shotgun (WGS) entry which is preliminary data.</text>
</comment>
<feature type="region of interest" description="Disordered" evidence="1">
    <location>
        <begin position="15"/>
        <end position="49"/>
    </location>
</feature>
<keyword evidence="3" id="KW-1185">Reference proteome</keyword>
<dbReference type="EMBL" id="LNIX01000001">
    <property type="protein sequence ID" value="OXA61249.1"/>
    <property type="molecule type" value="Genomic_DNA"/>
</dbReference>
<accession>A0A226EUQ1</accession>
<name>A0A226EUQ1_FOLCA</name>
<dbReference type="PANTHER" id="PTHR13723:SF316">
    <property type="entry name" value="LONELY HEART, ISOFORM A"/>
    <property type="match status" value="1"/>
</dbReference>
<gene>
    <name evidence="2" type="ORF">Fcan01_02357</name>
</gene>
<sequence>MDKFVIRLSATPLTSTCTSSTVDSPPPSPAEQPPVKKAKPSVKVTPPQRETSVDWRSRVKFRSKFTHFDHGWDEDIFKDFIVMMTGKEIVVKKDMLKTVPKEVDFMVPIFKTVGAGEKKRQVLDTDKMKKEGVEKKAFDNRAYMGKVYSWEAFIDERAPCSLTCRASGFRFFATLNKSVIDGTSCDSNPFATKRCISGICMSQPSLVSTFYEDFSSSERVERAIFLQRTDEKESEDFFTSDGLHKIAQCNPCRLCELLGSYFTQGSVSSLIKRSIRQYDGRLNH</sequence>
<dbReference type="GO" id="GO:0006508">
    <property type="term" value="P:proteolysis"/>
    <property type="evidence" value="ECO:0007669"/>
    <property type="project" value="TreeGrafter"/>
</dbReference>
<dbReference type="OrthoDB" id="18451at2759"/>
<dbReference type="AlphaFoldDB" id="A0A226EUQ1"/>
<dbReference type="InterPro" id="IPR050439">
    <property type="entry name" value="ADAMTS_ADAMTS-like"/>
</dbReference>
<dbReference type="GO" id="GO:0031012">
    <property type="term" value="C:extracellular matrix"/>
    <property type="evidence" value="ECO:0007669"/>
    <property type="project" value="TreeGrafter"/>
</dbReference>
<evidence type="ECO:0000256" key="1">
    <source>
        <dbReference type="SAM" id="MobiDB-lite"/>
    </source>
</evidence>
<protein>
    <submittedName>
        <fullName evidence="2">Thrombospondin type-1 domain-containing protein 4</fullName>
    </submittedName>
</protein>
<dbReference type="GO" id="GO:0004222">
    <property type="term" value="F:metalloendopeptidase activity"/>
    <property type="evidence" value="ECO:0007669"/>
    <property type="project" value="TreeGrafter"/>
</dbReference>
<proteinExistence type="predicted"/>
<reference evidence="2 3" key="1">
    <citation type="submission" date="2015-12" db="EMBL/GenBank/DDBJ databases">
        <title>The genome of Folsomia candida.</title>
        <authorList>
            <person name="Faddeeva A."/>
            <person name="Derks M.F."/>
            <person name="Anvar Y."/>
            <person name="Smit S."/>
            <person name="Van Straalen N."/>
            <person name="Roelofs D."/>
        </authorList>
    </citation>
    <scope>NUCLEOTIDE SEQUENCE [LARGE SCALE GENOMIC DNA]</scope>
    <source>
        <strain evidence="2 3">VU population</strain>
        <tissue evidence="2">Whole body</tissue>
    </source>
</reference>